<dbReference type="EMBL" id="CP054493">
    <property type="protein sequence ID" value="QOY55121.1"/>
    <property type="molecule type" value="Genomic_DNA"/>
</dbReference>
<feature type="chain" id="PRO_5032858243" description="Class III cytochrome C domain-containing protein" evidence="1">
    <location>
        <begin position="19"/>
        <end position="117"/>
    </location>
</feature>
<sequence>MKYLILLALFTISLLACTGDCLTCHPNLVPTINEDLRHKPMLTCINCHSADPNKMADCGADCFACHPMSKINASNVREHDVIQECRDCHVGEKEKLFDISNSFNQSHLETLKELISK</sequence>
<dbReference type="SUPFAM" id="SSF48695">
    <property type="entry name" value="Multiheme cytochromes"/>
    <property type="match status" value="1"/>
</dbReference>
<reference evidence="2 3" key="1">
    <citation type="submission" date="2020-05" db="EMBL/GenBank/DDBJ databases">
        <title>Sulfurimonas marisnigri, sp. nov., and Sulfurimonas baltica, sp. nov., manganese oxide reducing chemolithoautotrophs of the class Epsilonproteobacteria isolated from the pelagic redoxclines of the Black and Baltic Seas and emended description of the genus Sulfurimonas.</title>
        <authorList>
            <person name="Henkel J.V."/>
            <person name="Laudan C."/>
            <person name="Werner J."/>
            <person name="Neu T."/>
            <person name="Plewe S."/>
            <person name="Sproer C."/>
            <person name="Bunk B."/>
            <person name="Schulz-Vogt H.N."/>
        </authorList>
    </citation>
    <scope>NUCLEOTIDE SEQUENCE [LARGE SCALE GENOMIC DNA]</scope>
    <source>
        <strain evidence="2 3">SoZ1</strain>
    </source>
</reference>
<protein>
    <recommendedName>
        <fullName evidence="4">Class III cytochrome C domain-containing protein</fullName>
    </recommendedName>
</protein>
<dbReference type="Proteomes" id="UP000593836">
    <property type="component" value="Chromosome"/>
</dbReference>
<dbReference type="RefSeq" id="WP_194367163.1">
    <property type="nucleotide sequence ID" value="NZ_CP054493.1"/>
</dbReference>
<dbReference type="PROSITE" id="PS51257">
    <property type="entry name" value="PROKAR_LIPOPROTEIN"/>
    <property type="match status" value="1"/>
</dbReference>
<feature type="signal peptide" evidence="1">
    <location>
        <begin position="1"/>
        <end position="18"/>
    </location>
</feature>
<evidence type="ECO:0000256" key="1">
    <source>
        <dbReference type="SAM" id="SignalP"/>
    </source>
</evidence>
<dbReference type="AlphaFoldDB" id="A0A7S7RQW8"/>
<keyword evidence="1" id="KW-0732">Signal</keyword>
<evidence type="ECO:0008006" key="4">
    <source>
        <dbReference type="Google" id="ProtNLM"/>
    </source>
</evidence>
<keyword evidence="3" id="KW-1185">Reference proteome</keyword>
<dbReference type="KEGG" id="smas:HUE87_02445"/>
<evidence type="ECO:0000313" key="2">
    <source>
        <dbReference type="EMBL" id="QOY55121.1"/>
    </source>
</evidence>
<proteinExistence type="predicted"/>
<accession>A0A7S7RQW8</accession>
<name>A0A7S7RQW8_9BACT</name>
<evidence type="ECO:0000313" key="3">
    <source>
        <dbReference type="Proteomes" id="UP000593836"/>
    </source>
</evidence>
<organism evidence="2 3">
    <name type="scientific">Candidatus Sulfurimonas marisnigri</name>
    <dbReference type="NCBI Taxonomy" id="2740405"/>
    <lineage>
        <taxon>Bacteria</taxon>
        <taxon>Pseudomonadati</taxon>
        <taxon>Campylobacterota</taxon>
        <taxon>Epsilonproteobacteria</taxon>
        <taxon>Campylobacterales</taxon>
        <taxon>Sulfurimonadaceae</taxon>
        <taxon>Sulfurimonas</taxon>
    </lineage>
</organism>
<gene>
    <name evidence="2" type="ORF">HUE87_02445</name>
</gene>
<dbReference type="InterPro" id="IPR036280">
    <property type="entry name" value="Multihaem_cyt_sf"/>
</dbReference>